<comment type="caution">
    <text evidence="1">The sequence shown here is derived from an EMBL/GenBank/DDBJ whole genome shotgun (WGS) entry which is preliminary data.</text>
</comment>
<accession>A0AAE1D173</accession>
<evidence type="ECO:0000313" key="2">
    <source>
        <dbReference type="Proteomes" id="UP001283361"/>
    </source>
</evidence>
<organism evidence="1 2">
    <name type="scientific">Elysia crispata</name>
    <name type="common">lettuce slug</name>
    <dbReference type="NCBI Taxonomy" id="231223"/>
    <lineage>
        <taxon>Eukaryota</taxon>
        <taxon>Metazoa</taxon>
        <taxon>Spiralia</taxon>
        <taxon>Lophotrochozoa</taxon>
        <taxon>Mollusca</taxon>
        <taxon>Gastropoda</taxon>
        <taxon>Heterobranchia</taxon>
        <taxon>Euthyneura</taxon>
        <taxon>Panpulmonata</taxon>
        <taxon>Sacoglossa</taxon>
        <taxon>Placobranchoidea</taxon>
        <taxon>Plakobranchidae</taxon>
        <taxon>Elysia</taxon>
    </lineage>
</organism>
<dbReference type="EMBL" id="JAWDGP010005843">
    <property type="protein sequence ID" value="KAK3750866.1"/>
    <property type="molecule type" value="Genomic_DNA"/>
</dbReference>
<dbReference type="AlphaFoldDB" id="A0AAE1D173"/>
<sequence>MGGGRAAIRKKKVRRAEERDGRLWGWRMEKAIGYCHYHFRNHYNMMPQRPKTTGNNPAQMLLAVLRIGRQTVASIENTAGSISADKFLHSFPNFAHLTELRENPYRRWKSFNS</sequence>
<reference evidence="1" key="1">
    <citation type="journal article" date="2023" name="G3 (Bethesda)">
        <title>A reference genome for the long-term kleptoplast-retaining sea slug Elysia crispata morphotype clarki.</title>
        <authorList>
            <person name="Eastman K.E."/>
            <person name="Pendleton A.L."/>
            <person name="Shaikh M.A."/>
            <person name="Suttiyut T."/>
            <person name="Ogas R."/>
            <person name="Tomko P."/>
            <person name="Gavelis G."/>
            <person name="Widhalm J.R."/>
            <person name="Wisecaver J.H."/>
        </authorList>
    </citation>
    <scope>NUCLEOTIDE SEQUENCE</scope>
    <source>
        <strain evidence="1">ECLA1</strain>
    </source>
</reference>
<proteinExistence type="predicted"/>
<name>A0AAE1D173_9GAST</name>
<keyword evidence="2" id="KW-1185">Reference proteome</keyword>
<gene>
    <name evidence="1" type="ORF">RRG08_029787</name>
</gene>
<protein>
    <submittedName>
        <fullName evidence="1">Uncharacterized protein</fullName>
    </submittedName>
</protein>
<evidence type="ECO:0000313" key="1">
    <source>
        <dbReference type="EMBL" id="KAK3750866.1"/>
    </source>
</evidence>
<dbReference type="Proteomes" id="UP001283361">
    <property type="component" value="Unassembled WGS sequence"/>
</dbReference>